<keyword evidence="2" id="KW-0479">Metal-binding</keyword>
<name>A0ABT5WJZ5_9SPHN</name>
<dbReference type="PANTHER" id="PTHR28620">
    <property type="entry name" value="CENTROMERE PROTEIN V"/>
    <property type="match status" value="1"/>
</dbReference>
<evidence type="ECO:0000313" key="6">
    <source>
        <dbReference type="Proteomes" id="UP001216253"/>
    </source>
</evidence>
<comment type="caution">
    <text evidence="5">The sequence shown here is derived from an EMBL/GenBank/DDBJ whole genome shotgun (WGS) entry which is preliminary data.</text>
</comment>
<comment type="similarity">
    <text evidence="1">Belongs to the Gfa family.</text>
</comment>
<protein>
    <submittedName>
        <fullName evidence="5">Aldehyde-activating protein</fullName>
    </submittedName>
</protein>
<proteinExistence type="inferred from homology"/>
<keyword evidence="3" id="KW-0862">Zinc</keyword>
<dbReference type="Gene3D" id="2.170.150.70">
    <property type="match status" value="1"/>
</dbReference>
<sequence>MLTLSCHCGQIRIEITRQPDYINECNCTLCSKAGARWAYFHPSDVNVTGATTGYCREDKADPAAEIRFCAHCGSTTHFVLTASAASKFGNTMMGVNMRLADESDLAGMELRYPDGQAWSGEGEFGYVREAHRIGQPA</sequence>
<feature type="domain" description="CENP-V/GFA" evidence="4">
    <location>
        <begin position="2"/>
        <end position="119"/>
    </location>
</feature>
<gene>
    <name evidence="5" type="ORF">PYV00_01365</name>
</gene>
<evidence type="ECO:0000256" key="1">
    <source>
        <dbReference type="ARBA" id="ARBA00005495"/>
    </source>
</evidence>
<dbReference type="EMBL" id="JARESE010000001">
    <property type="protein sequence ID" value="MDE8650364.1"/>
    <property type="molecule type" value="Genomic_DNA"/>
</dbReference>
<dbReference type="PANTHER" id="PTHR28620:SF1">
    <property type="entry name" value="CENP-V_GFA DOMAIN-CONTAINING PROTEIN"/>
    <property type="match status" value="1"/>
</dbReference>
<dbReference type="InterPro" id="IPR006913">
    <property type="entry name" value="CENP-V/GFA"/>
</dbReference>
<dbReference type="PROSITE" id="PS51891">
    <property type="entry name" value="CENP_V_GFA"/>
    <property type="match status" value="1"/>
</dbReference>
<reference evidence="5 6" key="1">
    <citation type="submission" date="2023-03" db="EMBL/GenBank/DDBJ databases">
        <title>NovoSphingobium album sp. nov. isolated from polycyclic aromatic hydrocarbons- and heavy-metal polluted soil.</title>
        <authorList>
            <person name="Liu Z."/>
            <person name="Wang K."/>
        </authorList>
    </citation>
    <scope>NUCLEOTIDE SEQUENCE [LARGE SCALE GENOMIC DNA]</scope>
    <source>
        <strain evidence="5 6">H3SJ31-1</strain>
    </source>
</reference>
<evidence type="ECO:0000256" key="3">
    <source>
        <dbReference type="ARBA" id="ARBA00022833"/>
    </source>
</evidence>
<evidence type="ECO:0000256" key="2">
    <source>
        <dbReference type="ARBA" id="ARBA00022723"/>
    </source>
</evidence>
<dbReference type="InterPro" id="IPR011057">
    <property type="entry name" value="Mss4-like_sf"/>
</dbReference>
<keyword evidence="6" id="KW-1185">Reference proteome</keyword>
<dbReference type="InterPro" id="IPR052355">
    <property type="entry name" value="CENP-V-like"/>
</dbReference>
<dbReference type="Pfam" id="PF04828">
    <property type="entry name" value="GFA"/>
    <property type="match status" value="1"/>
</dbReference>
<dbReference type="SUPFAM" id="SSF51316">
    <property type="entry name" value="Mss4-like"/>
    <property type="match status" value="1"/>
</dbReference>
<accession>A0ABT5WJZ5</accession>
<evidence type="ECO:0000259" key="4">
    <source>
        <dbReference type="PROSITE" id="PS51891"/>
    </source>
</evidence>
<dbReference type="RefSeq" id="WP_275226447.1">
    <property type="nucleotide sequence ID" value="NZ_JARESE010000001.1"/>
</dbReference>
<evidence type="ECO:0000313" key="5">
    <source>
        <dbReference type="EMBL" id="MDE8650364.1"/>
    </source>
</evidence>
<dbReference type="Proteomes" id="UP001216253">
    <property type="component" value="Unassembled WGS sequence"/>
</dbReference>
<organism evidence="5 6">
    <name type="scientific">Novosphingobium album</name>
    <name type="common">ex Liu et al. 2023</name>
    <dbReference type="NCBI Taxonomy" id="3031130"/>
    <lineage>
        <taxon>Bacteria</taxon>
        <taxon>Pseudomonadati</taxon>
        <taxon>Pseudomonadota</taxon>
        <taxon>Alphaproteobacteria</taxon>
        <taxon>Sphingomonadales</taxon>
        <taxon>Sphingomonadaceae</taxon>
        <taxon>Novosphingobium</taxon>
    </lineage>
</organism>